<keyword evidence="9" id="KW-0408">Iron</keyword>
<dbReference type="SMART" id="SM01219">
    <property type="entry name" value="Frataxin_Cyay"/>
    <property type="match status" value="1"/>
</dbReference>
<dbReference type="OMA" id="YEVEYHS"/>
<dbReference type="GO" id="GO:0034986">
    <property type="term" value="F:iron chaperone activity"/>
    <property type="evidence" value="ECO:0007669"/>
    <property type="project" value="TreeGrafter"/>
</dbReference>
<dbReference type="OrthoDB" id="1897642at2759"/>
<evidence type="ECO:0000256" key="1">
    <source>
        <dbReference type="ARBA" id="ARBA00004173"/>
    </source>
</evidence>
<dbReference type="HOGENOM" id="CLU_080880_4_1_1"/>
<reference evidence="13 14" key="1">
    <citation type="journal article" date="2012" name="Science">
        <title>The Paleozoic origin of enzymatic lignin decomposition reconstructed from 31 fungal genomes.</title>
        <authorList>
            <person name="Floudas D."/>
            <person name="Binder M."/>
            <person name="Riley R."/>
            <person name="Barry K."/>
            <person name="Blanchette R.A."/>
            <person name="Henrissat B."/>
            <person name="Martinez A.T."/>
            <person name="Otillar R."/>
            <person name="Spatafora J.W."/>
            <person name="Yadav J.S."/>
            <person name="Aerts A."/>
            <person name="Benoit I."/>
            <person name="Boyd A."/>
            <person name="Carlson A."/>
            <person name="Copeland A."/>
            <person name="Coutinho P.M."/>
            <person name="de Vries R.P."/>
            <person name="Ferreira P."/>
            <person name="Findley K."/>
            <person name="Foster B."/>
            <person name="Gaskell J."/>
            <person name="Glotzer D."/>
            <person name="Gorecki P."/>
            <person name="Heitman J."/>
            <person name="Hesse C."/>
            <person name="Hori C."/>
            <person name="Igarashi K."/>
            <person name="Jurgens J.A."/>
            <person name="Kallen N."/>
            <person name="Kersten P."/>
            <person name="Kohler A."/>
            <person name="Kuees U."/>
            <person name="Kumar T.K.A."/>
            <person name="Kuo A."/>
            <person name="LaButti K."/>
            <person name="Larrondo L.F."/>
            <person name="Lindquist E."/>
            <person name="Ling A."/>
            <person name="Lombard V."/>
            <person name="Lucas S."/>
            <person name="Lundell T."/>
            <person name="Martin R."/>
            <person name="McLaughlin D.J."/>
            <person name="Morgenstern I."/>
            <person name="Morin E."/>
            <person name="Murat C."/>
            <person name="Nagy L.G."/>
            <person name="Nolan M."/>
            <person name="Ohm R.A."/>
            <person name="Patyshakuliyeva A."/>
            <person name="Rokas A."/>
            <person name="Ruiz-Duenas F.J."/>
            <person name="Sabat G."/>
            <person name="Salamov A."/>
            <person name="Samejima M."/>
            <person name="Schmutz J."/>
            <person name="Slot J.C."/>
            <person name="St John F."/>
            <person name="Stenlid J."/>
            <person name="Sun H."/>
            <person name="Sun S."/>
            <person name="Syed K."/>
            <person name="Tsang A."/>
            <person name="Wiebenga A."/>
            <person name="Young D."/>
            <person name="Pisabarro A."/>
            <person name="Eastwood D.C."/>
            <person name="Martin F."/>
            <person name="Cullen D."/>
            <person name="Grigoriev I.V."/>
            <person name="Hibbett D.S."/>
        </authorList>
    </citation>
    <scope>NUCLEOTIDE SEQUENCE [LARGE SCALE GENOMIC DNA]</scope>
    <source>
        <strain evidence="13 14">DJM-731 SS1</strain>
    </source>
</reference>
<dbReference type="GeneID" id="63691649"/>
<dbReference type="InterPro" id="IPR036524">
    <property type="entry name" value="Frataxin/CyaY_sf"/>
</dbReference>
<dbReference type="RefSeq" id="XP_040625806.1">
    <property type="nucleotide sequence ID" value="XM_040776587.1"/>
</dbReference>
<organism evidence="13 14">
    <name type="scientific">Dacryopinax primogenitus (strain DJM 731)</name>
    <name type="common">Brown rot fungus</name>
    <dbReference type="NCBI Taxonomy" id="1858805"/>
    <lineage>
        <taxon>Eukaryota</taxon>
        <taxon>Fungi</taxon>
        <taxon>Dikarya</taxon>
        <taxon>Basidiomycota</taxon>
        <taxon>Agaricomycotina</taxon>
        <taxon>Dacrymycetes</taxon>
        <taxon>Dacrymycetales</taxon>
        <taxon>Dacrymycetaceae</taxon>
        <taxon>Dacryopinax</taxon>
    </lineage>
</organism>
<dbReference type="GO" id="GO:0051537">
    <property type="term" value="F:2 iron, 2 sulfur cluster binding"/>
    <property type="evidence" value="ECO:0007669"/>
    <property type="project" value="TreeGrafter"/>
</dbReference>
<protein>
    <recommendedName>
        <fullName evidence="3">ferroxidase</fullName>
        <ecNumber evidence="3">1.16.3.1</ecNumber>
    </recommendedName>
</protein>
<dbReference type="GO" id="GO:0006826">
    <property type="term" value="P:iron ion transport"/>
    <property type="evidence" value="ECO:0007669"/>
    <property type="project" value="UniProtKB-KW"/>
</dbReference>
<keyword evidence="14" id="KW-1185">Reference proteome</keyword>
<keyword evidence="5" id="KW-0813">Transport</keyword>
<evidence type="ECO:0000256" key="2">
    <source>
        <dbReference type="ARBA" id="ARBA00008183"/>
    </source>
</evidence>
<evidence type="ECO:0000256" key="3">
    <source>
        <dbReference type="ARBA" id="ARBA00013107"/>
    </source>
</evidence>
<dbReference type="STRING" id="1858805.M5FSL5"/>
<evidence type="ECO:0000256" key="4">
    <source>
        <dbReference type="ARBA" id="ARBA00022434"/>
    </source>
</evidence>
<dbReference type="GO" id="GO:0008199">
    <property type="term" value="F:ferric iron binding"/>
    <property type="evidence" value="ECO:0007669"/>
    <property type="project" value="InterPro"/>
</dbReference>
<dbReference type="PANTHER" id="PTHR16821">
    <property type="entry name" value="FRATAXIN"/>
    <property type="match status" value="1"/>
</dbReference>
<keyword evidence="7" id="KW-0809">Transit peptide</keyword>
<dbReference type="InterPro" id="IPR002908">
    <property type="entry name" value="Frataxin/CyaY"/>
</dbReference>
<comment type="catalytic activity">
    <reaction evidence="12">
        <text>4 Fe(2+) + O2 + 4 H(+) = 4 Fe(3+) + 2 H2O</text>
        <dbReference type="Rhea" id="RHEA:11148"/>
        <dbReference type="ChEBI" id="CHEBI:15377"/>
        <dbReference type="ChEBI" id="CHEBI:15378"/>
        <dbReference type="ChEBI" id="CHEBI:15379"/>
        <dbReference type="ChEBI" id="CHEBI:29033"/>
        <dbReference type="ChEBI" id="CHEBI:29034"/>
        <dbReference type="EC" id="1.16.3.1"/>
    </reaction>
</comment>
<dbReference type="InterPro" id="IPR017789">
    <property type="entry name" value="Frataxin"/>
</dbReference>
<keyword evidence="4" id="KW-0409">Iron storage</keyword>
<keyword evidence="8" id="KW-0560">Oxidoreductase</keyword>
<evidence type="ECO:0000256" key="10">
    <source>
        <dbReference type="ARBA" id="ARBA00023065"/>
    </source>
</evidence>
<name>M5FSL5_DACPD</name>
<evidence type="ECO:0000256" key="6">
    <source>
        <dbReference type="ARBA" id="ARBA00022496"/>
    </source>
</evidence>
<keyword evidence="10" id="KW-0406">Ion transport</keyword>
<evidence type="ECO:0000313" key="14">
    <source>
        <dbReference type="Proteomes" id="UP000030653"/>
    </source>
</evidence>
<dbReference type="NCBIfam" id="TIGR03422">
    <property type="entry name" value="mito_frataxin"/>
    <property type="match status" value="1"/>
</dbReference>
<dbReference type="AlphaFoldDB" id="M5FSL5"/>
<dbReference type="Proteomes" id="UP000030653">
    <property type="component" value="Unassembled WGS sequence"/>
</dbReference>
<evidence type="ECO:0000313" key="13">
    <source>
        <dbReference type="EMBL" id="EJT98908.1"/>
    </source>
</evidence>
<dbReference type="Gene3D" id="3.30.920.10">
    <property type="entry name" value="Frataxin/CyaY"/>
    <property type="match status" value="1"/>
</dbReference>
<keyword evidence="6" id="KW-0410">Iron transport</keyword>
<dbReference type="GO" id="GO:0016226">
    <property type="term" value="P:iron-sulfur cluster assembly"/>
    <property type="evidence" value="ECO:0007669"/>
    <property type="project" value="InterPro"/>
</dbReference>
<dbReference type="SUPFAM" id="SSF55387">
    <property type="entry name" value="Frataxin/Nqo15-like"/>
    <property type="match status" value="1"/>
</dbReference>
<evidence type="ECO:0000256" key="12">
    <source>
        <dbReference type="ARBA" id="ARBA00047990"/>
    </source>
</evidence>
<evidence type="ECO:0000256" key="9">
    <source>
        <dbReference type="ARBA" id="ARBA00023004"/>
    </source>
</evidence>
<dbReference type="PANTHER" id="PTHR16821:SF2">
    <property type="entry name" value="FRATAXIN, MITOCHONDRIAL"/>
    <property type="match status" value="1"/>
</dbReference>
<dbReference type="NCBIfam" id="TIGR03421">
    <property type="entry name" value="FeS_CyaY"/>
    <property type="match status" value="1"/>
</dbReference>
<dbReference type="GO" id="GO:0004322">
    <property type="term" value="F:ferroxidase activity"/>
    <property type="evidence" value="ECO:0007669"/>
    <property type="project" value="UniProtKB-EC"/>
</dbReference>
<dbReference type="EC" id="1.16.3.1" evidence="3"/>
<proteinExistence type="inferred from homology"/>
<dbReference type="GO" id="GO:0005739">
    <property type="term" value="C:mitochondrion"/>
    <property type="evidence" value="ECO:0007669"/>
    <property type="project" value="UniProtKB-SubCell"/>
</dbReference>
<dbReference type="PROSITE" id="PS01344">
    <property type="entry name" value="FRATAXIN_1"/>
    <property type="match status" value="1"/>
</dbReference>
<evidence type="ECO:0000256" key="5">
    <source>
        <dbReference type="ARBA" id="ARBA00022448"/>
    </source>
</evidence>
<evidence type="ECO:0000256" key="11">
    <source>
        <dbReference type="ARBA" id="ARBA00023128"/>
    </source>
</evidence>
<dbReference type="Pfam" id="PF01491">
    <property type="entry name" value="Frataxin_Cyay"/>
    <property type="match status" value="1"/>
</dbReference>
<evidence type="ECO:0000256" key="8">
    <source>
        <dbReference type="ARBA" id="ARBA00023002"/>
    </source>
</evidence>
<evidence type="ECO:0000256" key="7">
    <source>
        <dbReference type="ARBA" id="ARBA00022946"/>
    </source>
</evidence>
<comment type="subcellular location">
    <subcellularLocation>
        <location evidence="1">Mitochondrion</location>
    </subcellularLocation>
</comment>
<accession>M5FSL5</accession>
<dbReference type="InterPro" id="IPR020895">
    <property type="entry name" value="Frataxin_CS"/>
</dbReference>
<dbReference type="PROSITE" id="PS50810">
    <property type="entry name" value="FRATAXIN_2"/>
    <property type="match status" value="1"/>
</dbReference>
<sequence length="119" mass="13213">MNPSPLSAEDYHKLSDRAMDNILESLEEAIDAGVGRNAEEGWESGVLTLSCGPHGTYVLNKQPPNQQIWLSSPLSGPKRYDYSLGVWFYTRDGSTLKQLMEAELAELAGESVGVWVERR</sequence>
<keyword evidence="11" id="KW-0496">Mitochondrion</keyword>
<comment type="similarity">
    <text evidence="2">Belongs to the frataxin family.</text>
</comment>
<dbReference type="EMBL" id="JH795871">
    <property type="protein sequence ID" value="EJT98908.1"/>
    <property type="molecule type" value="Genomic_DNA"/>
</dbReference>
<gene>
    <name evidence="13" type="ORF">DACRYDRAFT_82708</name>
</gene>
<dbReference type="GO" id="GO:0006879">
    <property type="term" value="P:intracellular iron ion homeostasis"/>
    <property type="evidence" value="ECO:0007669"/>
    <property type="project" value="UniProtKB-KW"/>
</dbReference>
<dbReference type="GO" id="GO:0008198">
    <property type="term" value="F:ferrous iron binding"/>
    <property type="evidence" value="ECO:0007669"/>
    <property type="project" value="TreeGrafter"/>
</dbReference>